<dbReference type="Proteomes" id="UP001164286">
    <property type="component" value="Unassembled WGS sequence"/>
</dbReference>
<proteinExistence type="predicted"/>
<accession>A0AA38LUA4</accession>
<keyword evidence="3" id="KW-1185">Reference proteome</keyword>
<dbReference type="AlphaFoldDB" id="A0AA38LUA4"/>
<evidence type="ECO:0000313" key="3">
    <source>
        <dbReference type="Proteomes" id="UP001164286"/>
    </source>
</evidence>
<dbReference type="EMBL" id="JAKWFO010000005">
    <property type="protein sequence ID" value="KAI9635458.1"/>
    <property type="molecule type" value="Genomic_DNA"/>
</dbReference>
<protein>
    <submittedName>
        <fullName evidence="2">Uncharacterized protein</fullName>
    </submittedName>
</protein>
<feature type="compositionally biased region" description="Low complexity" evidence="1">
    <location>
        <begin position="208"/>
        <end position="219"/>
    </location>
</feature>
<dbReference type="RefSeq" id="XP_052945235.1">
    <property type="nucleotide sequence ID" value="XM_053092801.1"/>
</dbReference>
<organism evidence="2 3">
    <name type="scientific">Dioszegia hungarica</name>
    <dbReference type="NCBI Taxonomy" id="4972"/>
    <lineage>
        <taxon>Eukaryota</taxon>
        <taxon>Fungi</taxon>
        <taxon>Dikarya</taxon>
        <taxon>Basidiomycota</taxon>
        <taxon>Agaricomycotina</taxon>
        <taxon>Tremellomycetes</taxon>
        <taxon>Tremellales</taxon>
        <taxon>Bulleribasidiaceae</taxon>
        <taxon>Dioszegia</taxon>
    </lineage>
</organism>
<name>A0AA38LUA4_9TREE</name>
<comment type="caution">
    <text evidence="2">The sequence shown here is derived from an EMBL/GenBank/DDBJ whole genome shotgun (WGS) entry which is preliminary data.</text>
</comment>
<gene>
    <name evidence="2" type="ORF">MKK02DRAFT_44148</name>
</gene>
<feature type="compositionally biased region" description="Polar residues" evidence="1">
    <location>
        <begin position="157"/>
        <end position="177"/>
    </location>
</feature>
<feature type="region of interest" description="Disordered" evidence="1">
    <location>
        <begin position="124"/>
        <end position="177"/>
    </location>
</feature>
<feature type="region of interest" description="Disordered" evidence="1">
    <location>
        <begin position="191"/>
        <end position="239"/>
    </location>
</feature>
<feature type="compositionally biased region" description="Low complexity" evidence="1">
    <location>
        <begin position="132"/>
        <end position="155"/>
    </location>
</feature>
<reference evidence="2" key="1">
    <citation type="journal article" date="2022" name="G3 (Bethesda)">
        <title>High quality genome of the basidiomycete yeast Dioszegia hungarica PDD-24b-2 isolated from cloud water.</title>
        <authorList>
            <person name="Jarrige D."/>
            <person name="Haridas S."/>
            <person name="Bleykasten-Grosshans C."/>
            <person name="Joly M."/>
            <person name="Nadalig T."/>
            <person name="Sancelme M."/>
            <person name="Vuilleumier S."/>
            <person name="Grigoriev I.V."/>
            <person name="Amato P."/>
            <person name="Bringel F."/>
        </authorList>
    </citation>
    <scope>NUCLEOTIDE SEQUENCE</scope>
    <source>
        <strain evidence="2">PDD-24b-2</strain>
    </source>
</reference>
<sequence length="267" mass="28227">MSLSSLPSPFKPLPASVAHSRLKINSFALALLTVFRSIFTPYRQFRRGVIWFADEYVQGRARGHASWAGRGFWWLETILTVVTLWNIVEAYISVRSPAAPAKAPGATGLQLTPSRVSSPLTRAYPLTATKGPSTPSVSTPTRPSSSSQSQNYPSSALARTSSNNNNTPGRASPLSQSTAKALNLPFRPRESTGLFFPEEAGASPSKVGRGSQGAASSSGGNSGGAASGGGVGRTGSTDEFVMVEREEKEWVDNVWKGVRGKGGRVGL</sequence>
<feature type="compositionally biased region" description="Gly residues" evidence="1">
    <location>
        <begin position="220"/>
        <end position="233"/>
    </location>
</feature>
<evidence type="ECO:0000256" key="1">
    <source>
        <dbReference type="SAM" id="MobiDB-lite"/>
    </source>
</evidence>
<dbReference type="GeneID" id="77732006"/>
<evidence type="ECO:0000313" key="2">
    <source>
        <dbReference type="EMBL" id="KAI9635458.1"/>
    </source>
</evidence>